<dbReference type="InterPro" id="IPR005541">
    <property type="entry name" value="KNOX2"/>
</dbReference>
<organism evidence="2 3">
    <name type="scientific">Penstemon davidsonii</name>
    <dbReference type="NCBI Taxonomy" id="160366"/>
    <lineage>
        <taxon>Eukaryota</taxon>
        <taxon>Viridiplantae</taxon>
        <taxon>Streptophyta</taxon>
        <taxon>Embryophyta</taxon>
        <taxon>Tracheophyta</taxon>
        <taxon>Spermatophyta</taxon>
        <taxon>Magnoliopsida</taxon>
        <taxon>eudicotyledons</taxon>
        <taxon>Gunneridae</taxon>
        <taxon>Pentapetalae</taxon>
        <taxon>asterids</taxon>
        <taxon>lamiids</taxon>
        <taxon>Lamiales</taxon>
        <taxon>Plantaginaceae</taxon>
        <taxon>Cheloneae</taxon>
        <taxon>Penstemon</taxon>
    </lineage>
</organism>
<feature type="domain" description="KNOX2" evidence="1">
    <location>
        <begin position="40"/>
        <end position="91"/>
    </location>
</feature>
<gene>
    <name evidence="2" type="ORF">RD792_002087</name>
</gene>
<keyword evidence="3" id="KW-1185">Reference proteome</keyword>
<dbReference type="EMBL" id="JAYDYQ010001087">
    <property type="protein sequence ID" value="KAK4491351.1"/>
    <property type="molecule type" value="Genomic_DNA"/>
</dbReference>
<proteinExistence type="predicted"/>
<evidence type="ECO:0000313" key="3">
    <source>
        <dbReference type="Proteomes" id="UP001291926"/>
    </source>
</evidence>
<dbReference type="Proteomes" id="UP001291926">
    <property type="component" value="Unassembled WGS sequence"/>
</dbReference>
<sequence length="108" mass="12156">MYVVSYINISVVYLKLKVGAPEEMALLLEEISRENRHISTCSEIGADPELDEFMKSYCEVLHKYREEVSKPFDEATSFLSSIESELTNLCRQTLIAPAAGKSISIYTA</sequence>
<protein>
    <recommendedName>
        <fullName evidence="1">KNOX2 domain-containing protein</fullName>
    </recommendedName>
</protein>
<accession>A0ABR0DR74</accession>
<reference evidence="2 3" key="1">
    <citation type="journal article" date="2023" name="bioRxiv">
        <title>Genome report: Whole genome sequence and annotation of Penstemon davidsonii.</title>
        <authorList>
            <person name="Ostevik K.L."/>
            <person name="Alabady M."/>
            <person name="Zhang M."/>
            <person name="Rausher M.D."/>
        </authorList>
    </citation>
    <scope>NUCLEOTIDE SEQUENCE [LARGE SCALE GENOMIC DNA]</scope>
    <source>
        <strain evidence="2">DNT005</strain>
        <tissue evidence="2">Whole leaf</tissue>
    </source>
</reference>
<evidence type="ECO:0000313" key="2">
    <source>
        <dbReference type="EMBL" id="KAK4491351.1"/>
    </source>
</evidence>
<comment type="caution">
    <text evidence="2">The sequence shown here is derived from an EMBL/GenBank/DDBJ whole genome shotgun (WGS) entry which is preliminary data.</text>
</comment>
<name>A0ABR0DR74_9LAMI</name>
<evidence type="ECO:0000259" key="1">
    <source>
        <dbReference type="SMART" id="SM01256"/>
    </source>
</evidence>
<dbReference type="Pfam" id="PF03791">
    <property type="entry name" value="KNOX2"/>
    <property type="match status" value="1"/>
</dbReference>
<dbReference type="SMART" id="SM01256">
    <property type="entry name" value="KNOX2"/>
    <property type="match status" value="1"/>
</dbReference>